<comment type="caution">
    <text evidence="1">The sequence shown here is derived from an EMBL/GenBank/DDBJ whole genome shotgun (WGS) entry which is preliminary data.</text>
</comment>
<accession>A0ABR1LL90</accession>
<name>A0ABR1LL90_9PEZI</name>
<organism evidence="1 2">
    <name type="scientific">Phyllosticta citricarpa</name>
    <dbReference type="NCBI Taxonomy" id="55181"/>
    <lineage>
        <taxon>Eukaryota</taxon>
        <taxon>Fungi</taxon>
        <taxon>Dikarya</taxon>
        <taxon>Ascomycota</taxon>
        <taxon>Pezizomycotina</taxon>
        <taxon>Dothideomycetes</taxon>
        <taxon>Dothideomycetes incertae sedis</taxon>
        <taxon>Botryosphaeriales</taxon>
        <taxon>Phyllostictaceae</taxon>
        <taxon>Phyllosticta</taxon>
    </lineage>
</organism>
<gene>
    <name evidence="1" type="ORF">IWX46DRAFT_584154</name>
</gene>
<reference evidence="1 2" key="1">
    <citation type="submission" date="2024-04" db="EMBL/GenBank/DDBJ databases">
        <title>Phyllosticta paracitricarpa is synonymous to the EU quarantine fungus P. citricarpa based on phylogenomic analyses.</title>
        <authorList>
            <consortium name="Lawrence Berkeley National Laboratory"/>
            <person name="Van Ingen-Buijs V.A."/>
            <person name="Van Westerhoven A.C."/>
            <person name="Haridas S."/>
            <person name="Skiadas P."/>
            <person name="Martin F."/>
            <person name="Groenewald J.Z."/>
            <person name="Crous P.W."/>
            <person name="Seidl M.F."/>
        </authorList>
    </citation>
    <scope>NUCLEOTIDE SEQUENCE [LARGE SCALE GENOMIC DNA]</scope>
    <source>
        <strain evidence="1 2">CBS 122670</strain>
    </source>
</reference>
<evidence type="ECO:0000313" key="2">
    <source>
        <dbReference type="Proteomes" id="UP001365128"/>
    </source>
</evidence>
<evidence type="ECO:0000313" key="1">
    <source>
        <dbReference type="EMBL" id="KAK7535490.1"/>
    </source>
</evidence>
<proteinExistence type="predicted"/>
<sequence length="237" mass="26361">MFGGHGVVWFRASTVLWLVPCGTYGTARPERQGPWSSGSRGCLVWVWVWVWVWVRSWLSVVVLHRVESCCLFCPRAGCVGESMQNAAVTSSLLLPSTLLFRLDWQGGRGEIDEVCDPQRRREACETRCGGRVWRMTSREQPSCVSSSTRNFDVMGIAGRLKQFDAARGSWRLPVPIEGREKGAATIRIGPHTVVLFARLLMVDMALNPADHCPPSSSCPLDRWRRGGAREADGCAAR</sequence>
<protein>
    <recommendedName>
        <fullName evidence="3">Secreted protein</fullName>
    </recommendedName>
</protein>
<dbReference type="EMBL" id="JBBPDW010000040">
    <property type="protein sequence ID" value="KAK7535490.1"/>
    <property type="molecule type" value="Genomic_DNA"/>
</dbReference>
<keyword evidence="2" id="KW-1185">Reference proteome</keyword>
<dbReference type="Proteomes" id="UP001365128">
    <property type="component" value="Unassembled WGS sequence"/>
</dbReference>
<evidence type="ECO:0008006" key="3">
    <source>
        <dbReference type="Google" id="ProtNLM"/>
    </source>
</evidence>